<reference evidence="1" key="3">
    <citation type="submission" date="2025-09" db="UniProtKB">
        <authorList>
            <consortium name="Ensembl"/>
        </authorList>
    </citation>
    <scope>IDENTIFICATION</scope>
</reference>
<dbReference type="PANTHER" id="PTHR28601:SF1">
    <property type="entry name" value="COILED-COIL DOMAIN-CONTAINING PROTEIN 24"/>
    <property type="match status" value="1"/>
</dbReference>
<reference evidence="1" key="2">
    <citation type="submission" date="2025-08" db="UniProtKB">
        <authorList>
            <consortium name="Ensembl"/>
        </authorList>
    </citation>
    <scope>IDENTIFICATION</scope>
</reference>
<dbReference type="InterPro" id="IPR031367">
    <property type="entry name" value="CCDC24"/>
</dbReference>
<sequence length="140" mass="15827">MWQCTVPNAVQPLPYLQVRTLLELHQELQSGHLGVEQSPLQADDSWALLAAPPNLKELVREEIRLLLIGLQQKASQEGRYWRLEEKGLERIKAKITCAKHMFAPHTSICNVRSPFKSVELIPALHSHSLGLNHIAFVIPT</sequence>
<organism evidence="1 2">
    <name type="scientific">Podarcis muralis</name>
    <name type="common">Wall lizard</name>
    <name type="synonym">Lacerta muralis</name>
    <dbReference type="NCBI Taxonomy" id="64176"/>
    <lineage>
        <taxon>Eukaryota</taxon>
        <taxon>Metazoa</taxon>
        <taxon>Chordata</taxon>
        <taxon>Craniata</taxon>
        <taxon>Vertebrata</taxon>
        <taxon>Euteleostomi</taxon>
        <taxon>Lepidosauria</taxon>
        <taxon>Squamata</taxon>
        <taxon>Bifurcata</taxon>
        <taxon>Unidentata</taxon>
        <taxon>Episquamata</taxon>
        <taxon>Laterata</taxon>
        <taxon>Lacertibaenia</taxon>
        <taxon>Lacertidae</taxon>
        <taxon>Podarcis</taxon>
    </lineage>
</organism>
<reference evidence="1 2" key="1">
    <citation type="journal article" date="2019" name="Proc. Natl. Acad. Sci. U.S.A.">
        <title>Regulatory changes in pterin and carotenoid genes underlie balanced color polymorphisms in the wall lizard.</title>
        <authorList>
            <person name="Andrade P."/>
            <person name="Pinho C."/>
            <person name="Perez I de Lanuza G."/>
            <person name="Afonso S."/>
            <person name="Brejcha J."/>
            <person name="Rubin C.J."/>
            <person name="Wallerman O."/>
            <person name="Pereira P."/>
            <person name="Sabatino S.J."/>
            <person name="Bellati A."/>
            <person name="Pellitteri-Rosa D."/>
            <person name="Bosakova Z."/>
            <person name="Bunikis I."/>
            <person name="Carretero M.A."/>
            <person name="Feiner N."/>
            <person name="Marsik P."/>
            <person name="Pauperio F."/>
            <person name="Salvi D."/>
            <person name="Soler L."/>
            <person name="While G.M."/>
            <person name="Uller T."/>
            <person name="Font E."/>
            <person name="Andersson L."/>
            <person name="Carneiro M."/>
        </authorList>
    </citation>
    <scope>NUCLEOTIDE SEQUENCE</scope>
</reference>
<evidence type="ECO:0000313" key="2">
    <source>
        <dbReference type="Proteomes" id="UP000472272"/>
    </source>
</evidence>
<dbReference type="Pfam" id="PF15669">
    <property type="entry name" value="CCDC24"/>
    <property type="match status" value="1"/>
</dbReference>
<evidence type="ECO:0000313" key="1">
    <source>
        <dbReference type="Ensembl" id="ENSPMRP00000015150.1"/>
    </source>
</evidence>
<protein>
    <submittedName>
        <fullName evidence="1">Uncharacterized protein</fullName>
    </submittedName>
</protein>
<dbReference type="AlphaFoldDB" id="A0A670IT41"/>
<dbReference type="Proteomes" id="UP000472272">
    <property type="component" value="Chromosome 6"/>
</dbReference>
<proteinExistence type="predicted"/>
<keyword evidence="2" id="KW-1185">Reference proteome</keyword>
<dbReference type="Ensembl" id="ENSPMRT00000016188.1">
    <property type="protein sequence ID" value="ENSPMRP00000015150.1"/>
    <property type="gene ID" value="ENSPMRG00000010111.1"/>
</dbReference>
<accession>A0A670IT41</accession>
<name>A0A670IT41_PODMU</name>
<dbReference type="PANTHER" id="PTHR28601">
    <property type="entry name" value="COILED-COIL DOMAIN-CONTAINING PROTEIN 24"/>
    <property type="match status" value="1"/>
</dbReference>